<evidence type="ECO:0000313" key="2">
    <source>
        <dbReference type="EMBL" id="QBM26669.1"/>
    </source>
</evidence>
<dbReference type="InterPro" id="IPR029058">
    <property type="entry name" value="AB_hydrolase_fold"/>
</dbReference>
<proteinExistence type="predicted"/>
<accession>A0A4P6WVV8</accession>
<organism evidence="2 3">
    <name type="scientific">Hydrogenophaga pseudoflava</name>
    <name type="common">Pseudomonas carboxydoflava</name>
    <dbReference type="NCBI Taxonomy" id="47421"/>
    <lineage>
        <taxon>Bacteria</taxon>
        <taxon>Pseudomonadati</taxon>
        <taxon>Pseudomonadota</taxon>
        <taxon>Betaproteobacteria</taxon>
        <taxon>Burkholderiales</taxon>
        <taxon>Comamonadaceae</taxon>
        <taxon>Hydrogenophaga</taxon>
    </lineage>
</organism>
<evidence type="ECO:0000259" key="1">
    <source>
        <dbReference type="Pfam" id="PF07819"/>
    </source>
</evidence>
<dbReference type="Proteomes" id="UP000293912">
    <property type="component" value="Chromosome"/>
</dbReference>
<name>A0A4P6WVV8_HYDPS</name>
<dbReference type="AlphaFoldDB" id="A0A4P6WVV8"/>
<reference evidence="2 3" key="1">
    <citation type="submission" date="2019-03" db="EMBL/GenBank/DDBJ databases">
        <authorList>
            <person name="Sebastian G."/>
            <person name="Baumann P."/>
            <person name="Ruckert C."/>
            <person name="Kalinowski J."/>
            <person name="Nebel B."/>
            <person name="Takors R."/>
            <person name="Blombach B."/>
        </authorList>
    </citation>
    <scope>NUCLEOTIDE SEQUENCE [LARGE SCALE GENOMIC DNA]</scope>
    <source>
        <strain evidence="2 3">DSM 1084</strain>
    </source>
</reference>
<evidence type="ECO:0000313" key="3">
    <source>
        <dbReference type="Proteomes" id="UP000293912"/>
    </source>
</evidence>
<feature type="domain" description="GPI inositol-deacylase PGAP1-like alpha/beta" evidence="1">
    <location>
        <begin position="164"/>
        <end position="320"/>
    </location>
</feature>
<dbReference type="EMBL" id="CP037867">
    <property type="protein sequence ID" value="QBM26669.1"/>
    <property type="molecule type" value="Genomic_DNA"/>
</dbReference>
<keyword evidence="3" id="KW-1185">Reference proteome</keyword>
<dbReference type="Pfam" id="PF07819">
    <property type="entry name" value="PGAP1"/>
    <property type="match status" value="1"/>
</dbReference>
<dbReference type="SUPFAM" id="SSF53474">
    <property type="entry name" value="alpha/beta-Hydrolases"/>
    <property type="match status" value="1"/>
</dbReference>
<dbReference type="InterPro" id="IPR012908">
    <property type="entry name" value="PGAP1-ab_dom-like"/>
</dbReference>
<dbReference type="RefSeq" id="WP_133155724.1">
    <property type="nucleotide sequence ID" value="NZ_CP037867.1"/>
</dbReference>
<sequence length="420" mass="44142">MTKPTPTGPLRQALLRHVRPTDLQAAAQLAVQGTHGVINIAEGVHQAVHRRLGLSGGTTGEQTSGLTGQIYQAVRGVARLAGWGTNAALGVLLPLLDDPATHPEASPQRETVLAALNGVLGDRLQALGNPLAQAMELRAGGVPLSLSPGSLKEELPGAGPHILLLVHGLCMNDAQWRRSGHDHGAFLAQALGATPLYLRYNSGLHISVNGRALALLLEQLVAAWPVSPERITIVGHSMGGLVARSAVAVGQAAGLSWTQLLRELVFLGTPHHGAPLERAGHGADWLLAANPFTAPFARLGQLRSAGITDLRHGHVQDADWQGRDRFASGADHRQPLPLPEGVACYAVAATLAGQRSRLAERLTGDGLVPLDSALGRHEDPSMRLALAPEHQCTVFRTGHLDLLSSPKVAAQLQTWLAAPA</sequence>
<dbReference type="Gene3D" id="3.40.50.1820">
    <property type="entry name" value="alpha/beta hydrolase"/>
    <property type="match status" value="1"/>
</dbReference>
<dbReference type="KEGG" id="hpse:HPF_03180"/>
<dbReference type="GO" id="GO:0016788">
    <property type="term" value="F:hydrolase activity, acting on ester bonds"/>
    <property type="evidence" value="ECO:0007669"/>
    <property type="project" value="InterPro"/>
</dbReference>
<protein>
    <submittedName>
        <fullName evidence="2">PGAP1-like protein</fullName>
    </submittedName>
</protein>
<gene>
    <name evidence="2" type="ORF">HPF_03180</name>
</gene>